<dbReference type="InterPro" id="IPR000944">
    <property type="entry name" value="Tscrpt_reg_Rrf2"/>
</dbReference>
<reference evidence="2" key="1">
    <citation type="journal article" date="2019" name="Int. J. Syst. Evol. Microbiol.">
        <title>The Global Catalogue of Microorganisms (GCM) 10K type strain sequencing project: providing services to taxonomists for standard genome sequencing and annotation.</title>
        <authorList>
            <consortium name="The Broad Institute Genomics Platform"/>
            <consortium name="The Broad Institute Genome Sequencing Center for Infectious Disease"/>
            <person name="Wu L."/>
            <person name="Ma J."/>
        </authorList>
    </citation>
    <scope>NUCLEOTIDE SEQUENCE [LARGE SCALE GENOMIC DNA]</scope>
    <source>
        <strain evidence="2">NBRC 3267</strain>
    </source>
</reference>
<organism evidence="1 2">
    <name type="scientific">Gluconobacter cerinus</name>
    <dbReference type="NCBI Taxonomy" id="38307"/>
    <lineage>
        <taxon>Bacteria</taxon>
        <taxon>Pseudomonadati</taxon>
        <taxon>Pseudomonadota</taxon>
        <taxon>Alphaproteobacteria</taxon>
        <taxon>Acetobacterales</taxon>
        <taxon>Acetobacteraceae</taxon>
        <taxon>Gluconobacter</taxon>
    </lineage>
</organism>
<protein>
    <submittedName>
        <fullName evidence="1">Transcriptional regulator</fullName>
    </submittedName>
</protein>
<name>A0AAV5NAT5_9PROT</name>
<keyword evidence="2" id="KW-1185">Reference proteome</keyword>
<dbReference type="Pfam" id="PF02082">
    <property type="entry name" value="Rrf2"/>
    <property type="match status" value="1"/>
</dbReference>
<proteinExistence type="predicted"/>
<dbReference type="Gene3D" id="1.10.10.10">
    <property type="entry name" value="Winged helix-like DNA-binding domain superfamily/Winged helix DNA-binding domain"/>
    <property type="match status" value="1"/>
</dbReference>
<dbReference type="PROSITE" id="PS01332">
    <property type="entry name" value="HTH_RRF2_1"/>
    <property type="match status" value="1"/>
</dbReference>
<dbReference type="PANTHER" id="PTHR33221:SF13">
    <property type="entry name" value="TRANSCRIPTIONAL REGULATOR-RELATED"/>
    <property type="match status" value="1"/>
</dbReference>
<dbReference type="NCBIfam" id="TIGR00738">
    <property type="entry name" value="rrf2_super"/>
    <property type="match status" value="1"/>
</dbReference>
<dbReference type="PROSITE" id="PS51197">
    <property type="entry name" value="HTH_RRF2_2"/>
    <property type="match status" value="1"/>
</dbReference>
<accession>A0AAV5NAT5</accession>
<evidence type="ECO:0000313" key="1">
    <source>
        <dbReference type="EMBL" id="GLQ61525.1"/>
    </source>
</evidence>
<evidence type="ECO:0000313" key="2">
    <source>
        <dbReference type="Proteomes" id="UP001156614"/>
    </source>
</evidence>
<gene>
    <name evidence="1" type="ORF">GCM10007867_03700</name>
</gene>
<dbReference type="GO" id="GO:0003700">
    <property type="term" value="F:DNA-binding transcription factor activity"/>
    <property type="evidence" value="ECO:0007669"/>
    <property type="project" value="TreeGrafter"/>
</dbReference>
<dbReference type="GeneID" id="89651341"/>
<sequence>MSFYGASTEYVLHSLLWLVDNPEPVSSLDLAELQNIPAAFVAKLLPKLEKAGLLNAAEGLKGGYTLAKPADEITVLAIVDAVDGEKRLFNCQEIRGRCALFDENPPGWATQGVCGIHAVMLRAEKAMRRELAQTSLADLAKSVRDKAPSPFLGEAQTWLDERVQTRRTNKVRQRRRSDSA</sequence>
<dbReference type="SUPFAM" id="SSF46785">
    <property type="entry name" value="Winged helix' DNA-binding domain"/>
    <property type="match status" value="1"/>
</dbReference>
<dbReference type="EMBL" id="BSNU01000001">
    <property type="protein sequence ID" value="GLQ61525.1"/>
    <property type="molecule type" value="Genomic_DNA"/>
</dbReference>
<dbReference type="RefSeq" id="WP_086633162.1">
    <property type="nucleotide sequence ID" value="NZ_BEWM01000003.1"/>
</dbReference>
<dbReference type="AlphaFoldDB" id="A0AAV5NAT5"/>
<dbReference type="Proteomes" id="UP001156614">
    <property type="component" value="Unassembled WGS sequence"/>
</dbReference>
<dbReference type="InterPro" id="IPR030489">
    <property type="entry name" value="TR_Rrf2-type_CS"/>
</dbReference>
<dbReference type="InterPro" id="IPR036388">
    <property type="entry name" value="WH-like_DNA-bd_sf"/>
</dbReference>
<dbReference type="PANTHER" id="PTHR33221">
    <property type="entry name" value="WINGED HELIX-TURN-HELIX TRANSCRIPTIONAL REGULATOR, RRF2 FAMILY"/>
    <property type="match status" value="1"/>
</dbReference>
<dbReference type="GO" id="GO:0005829">
    <property type="term" value="C:cytosol"/>
    <property type="evidence" value="ECO:0007669"/>
    <property type="project" value="TreeGrafter"/>
</dbReference>
<dbReference type="InterPro" id="IPR036390">
    <property type="entry name" value="WH_DNA-bd_sf"/>
</dbReference>
<comment type="caution">
    <text evidence="1">The sequence shown here is derived from an EMBL/GenBank/DDBJ whole genome shotgun (WGS) entry which is preliminary data.</text>
</comment>